<gene>
    <name evidence="2" type="ORF">DFP72DRAFT_856346</name>
</gene>
<evidence type="ECO:0000313" key="3">
    <source>
        <dbReference type="Proteomes" id="UP000521943"/>
    </source>
</evidence>
<reference evidence="2 3" key="1">
    <citation type="submission" date="2020-07" db="EMBL/GenBank/DDBJ databases">
        <title>Comparative genomics of pyrophilous fungi reveals a link between fire events and developmental genes.</title>
        <authorList>
            <consortium name="DOE Joint Genome Institute"/>
            <person name="Steindorff A.S."/>
            <person name="Carver A."/>
            <person name="Calhoun S."/>
            <person name="Stillman K."/>
            <person name="Liu H."/>
            <person name="Lipzen A."/>
            <person name="Pangilinan J."/>
            <person name="Labutti K."/>
            <person name="Bruns T.D."/>
            <person name="Grigoriev I.V."/>
        </authorList>
    </citation>
    <scope>NUCLEOTIDE SEQUENCE [LARGE SCALE GENOMIC DNA]</scope>
    <source>
        <strain evidence="2 3">CBS 144469</strain>
    </source>
</reference>
<protein>
    <submittedName>
        <fullName evidence="2">Uncharacterized protein</fullName>
    </submittedName>
</protein>
<sequence length="194" mass="21671">MPLEDSICEIEDLAGASQFLRSREDVREMRHWTHKRRGGERNELPGVVGREVDAVGADGKCVQRRWTRGRRVRGRRRVSGVVGSEEELPGVVRREGDVAGADGKRPASLDVMETRWRRVGGVQRCWARKQPGGGRNKAPGAAERKGDAAGGDTNCPASLGARKTRLGGETKRPAPWDAKETWWCQMRSLWDMWT</sequence>
<feature type="region of interest" description="Disordered" evidence="1">
    <location>
        <begin position="126"/>
        <end position="174"/>
    </location>
</feature>
<proteinExistence type="predicted"/>
<evidence type="ECO:0000313" key="2">
    <source>
        <dbReference type="EMBL" id="KAF6745566.1"/>
    </source>
</evidence>
<evidence type="ECO:0000256" key="1">
    <source>
        <dbReference type="SAM" id="MobiDB-lite"/>
    </source>
</evidence>
<comment type="caution">
    <text evidence="2">The sequence shown here is derived from an EMBL/GenBank/DDBJ whole genome shotgun (WGS) entry which is preliminary data.</text>
</comment>
<dbReference type="EMBL" id="JACGCI010000104">
    <property type="protein sequence ID" value="KAF6745566.1"/>
    <property type="molecule type" value="Genomic_DNA"/>
</dbReference>
<accession>A0A8H6LYA3</accession>
<dbReference type="Proteomes" id="UP000521943">
    <property type="component" value="Unassembled WGS sequence"/>
</dbReference>
<organism evidence="2 3">
    <name type="scientific">Ephemerocybe angulata</name>
    <dbReference type="NCBI Taxonomy" id="980116"/>
    <lineage>
        <taxon>Eukaryota</taxon>
        <taxon>Fungi</taxon>
        <taxon>Dikarya</taxon>
        <taxon>Basidiomycota</taxon>
        <taxon>Agaricomycotina</taxon>
        <taxon>Agaricomycetes</taxon>
        <taxon>Agaricomycetidae</taxon>
        <taxon>Agaricales</taxon>
        <taxon>Agaricineae</taxon>
        <taxon>Psathyrellaceae</taxon>
        <taxon>Ephemerocybe</taxon>
    </lineage>
</organism>
<dbReference type="AlphaFoldDB" id="A0A8H6LYA3"/>
<keyword evidence="3" id="KW-1185">Reference proteome</keyword>
<name>A0A8H6LYA3_9AGAR</name>